<reference evidence="4" key="1">
    <citation type="submission" date="2025-08" db="UniProtKB">
        <authorList>
            <consortium name="RefSeq"/>
        </authorList>
    </citation>
    <scope>IDENTIFICATION</scope>
    <source>
        <strain evidence="4">15085-1641.00</strain>
        <tissue evidence="4">Whole body</tissue>
    </source>
</reference>
<accession>A0A6J1LHZ9</accession>
<dbReference type="Proteomes" id="UP000504633">
    <property type="component" value="Unplaced"/>
</dbReference>
<feature type="signal peptide" evidence="2">
    <location>
        <begin position="1"/>
        <end position="19"/>
    </location>
</feature>
<evidence type="ECO:0000313" key="3">
    <source>
        <dbReference type="Proteomes" id="UP000504633"/>
    </source>
</evidence>
<dbReference type="OMA" id="RRDDMAW"/>
<organism evidence="3 4">
    <name type="scientific">Drosophila hydei</name>
    <name type="common">Fruit fly</name>
    <dbReference type="NCBI Taxonomy" id="7224"/>
    <lineage>
        <taxon>Eukaryota</taxon>
        <taxon>Metazoa</taxon>
        <taxon>Ecdysozoa</taxon>
        <taxon>Arthropoda</taxon>
        <taxon>Hexapoda</taxon>
        <taxon>Insecta</taxon>
        <taxon>Pterygota</taxon>
        <taxon>Neoptera</taxon>
        <taxon>Endopterygota</taxon>
        <taxon>Diptera</taxon>
        <taxon>Brachycera</taxon>
        <taxon>Muscomorpha</taxon>
        <taxon>Ephydroidea</taxon>
        <taxon>Drosophilidae</taxon>
        <taxon>Drosophila</taxon>
    </lineage>
</organism>
<feature type="chain" id="PRO_5026807431" evidence="2">
    <location>
        <begin position="20"/>
        <end position="346"/>
    </location>
</feature>
<keyword evidence="3" id="KW-1185">Reference proteome</keyword>
<evidence type="ECO:0000313" key="4">
    <source>
        <dbReference type="RefSeq" id="XP_023162967.1"/>
    </source>
</evidence>
<protein>
    <submittedName>
        <fullName evidence="4">Uncharacterized protein LOC111594067</fullName>
    </submittedName>
</protein>
<dbReference type="OrthoDB" id="8024113at2759"/>
<evidence type="ECO:0000256" key="1">
    <source>
        <dbReference type="SAM" id="MobiDB-lite"/>
    </source>
</evidence>
<sequence>MSALLLLLLALLLTPLVAAFGNEYVHIKVHVPKDQAPTIAVDAEQGPQHNVIHHFHHHSPSHQRLRGRATLKPKSSPLLESVILSDLDKPLHMSEHADYLNHAKELAEHLSESYSMKKMPTPPKKKVNTYTIIEEKYRPYDYERPDHVVDTYRVIDNRPQKYHKHHHHKHSQHQPEHNADDVGYQYAPPARQHRHKPSFSSLYHGDGYAEPAPVDEPWDLEQGYNYTPPNYAHVKSAQAPAHTLEAPEESSLDSPYPYDFSSSSDISGTNFRPSPQLSAQADAYDEDIDAYAAPIQSRRRHPGLVNWPSRTAYNNVAAETYSGTDSYNVGHVQGGINEYQYPGPYL</sequence>
<proteinExistence type="predicted"/>
<evidence type="ECO:0000256" key="2">
    <source>
        <dbReference type="SAM" id="SignalP"/>
    </source>
</evidence>
<keyword evidence="2" id="KW-0732">Signal</keyword>
<dbReference type="KEGG" id="dhe:111594067"/>
<feature type="region of interest" description="Disordered" evidence="1">
    <location>
        <begin position="161"/>
        <end position="184"/>
    </location>
</feature>
<name>A0A6J1LHZ9_DROHY</name>
<dbReference type="AlphaFoldDB" id="A0A6J1LHZ9"/>
<dbReference type="RefSeq" id="XP_023162967.1">
    <property type="nucleotide sequence ID" value="XM_023307199.2"/>
</dbReference>
<feature type="compositionally biased region" description="Basic residues" evidence="1">
    <location>
        <begin position="161"/>
        <end position="172"/>
    </location>
</feature>
<dbReference type="GeneID" id="111594067"/>
<gene>
    <name evidence="4" type="primary">LOC111594067</name>
</gene>